<feature type="chain" id="PRO_5023008401" description="Effector family protein Eff1" evidence="2">
    <location>
        <begin position="29"/>
        <end position="336"/>
    </location>
</feature>
<protein>
    <recommendedName>
        <fullName evidence="5">Effector family protein Eff1</fullName>
    </recommendedName>
</protein>
<feature type="signal peptide" evidence="2">
    <location>
        <begin position="1"/>
        <end position="28"/>
    </location>
</feature>
<evidence type="ECO:0000313" key="4">
    <source>
        <dbReference type="Proteomes" id="UP000324022"/>
    </source>
</evidence>
<dbReference type="AlphaFoldDB" id="A0A5C3EDY4"/>
<feature type="region of interest" description="Disordered" evidence="1">
    <location>
        <begin position="127"/>
        <end position="148"/>
    </location>
</feature>
<keyword evidence="2" id="KW-0732">Signal</keyword>
<feature type="region of interest" description="Disordered" evidence="1">
    <location>
        <begin position="272"/>
        <end position="303"/>
    </location>
</feature>
<evidence type="ECO:0000256" key="1">
    <source>
        <dbReference type="SAM" id="MobiDB-lite"/>
    </source>
</evidence>
<accession>A0A5C3EDY4</accession>
<dbReference type="EMBL" id="OOIN01000024">
    <property type="protein sequence ID" value="SPO28668.1"/>
    <property type="molecule type" value="Genomic_DNA"/>
</dbReference>
<keyword evidence="4" id="KW-1185">Reference proteome</keyword>
<reference evidence="3 4" key="1">
    <citation type="submission" date="2018-03" db="EMBL/GenBank/DDBJ databases">
        <authorList>
            <person name="Guldener U."/>
        </authorList>
    </citation>
    <scope>NUCLEOTIDE SEQUENCE [LARGE SCALE GENOMIC DNA]</scope>
    <source>
        <strain evidence="3 4">NBRC100155</strain>
    </source>
</reference>
<gene>
    <name evidence="3" type="ORF">UTRI_04546</name>
</gene>
<evidence type="ECO:0008006" key="5">
    <source>
        <dbReference type="Google" id="ProtNLM"/>
    </source>
</evidence>
<evidence type="ECO:0000256" key="2">
    <source>
        <dbReference type="SAM" id="SignalP"/>
    </source>
</evidence>
<name>A0A5C3EDY4_9BASI</name>
<sequence>MFVRKGVKATRFQVAVLLLLSFSALGLAWEPFVSIAEGNEHRETNEAQEWLGPDSFNIEGPEDGDLYRPPATYTPPLPQVKTVEFPIAGLVRGQDTIFVPYQLHPRSTSIQIWNQVTAPMQESGKKRGRRWYSSWKEDKERPVASPENEKKRLSQLFSEIRGQVPIFDKELTPDESTVGKRFHVVRLQGTGLDVEILTKVMEMKQPFFLQEAEGKVWYFHTKDGKIFTYTDRVRSSDKRSIWKLPSLPLNRPLFRAAARAKFSAAASSGILADTRETTPPGTPAATPPRFFGSPTPFGQMERSQSRYNPRWYRKLSGGARSFFKKPAEFFRSIHGM</sequence>
<proteinExistence type="predicted"/>
<organism evidence="3 4">
    <name type="scientific">Ustilago trichophora</name>
    <dbReference type="NCBI Taxonomy" id="86804"/>
    <lineage>
        <taxon>Eukaryota</taxon>
        <taxon>Fungi</taxon>
        <taxon>Dikarya</taxon>
        <taxon>Basidiomycota</taxon>
        <taxon>Ustilaginomycotina</taxon>
        <taxon>Ustilaginomycetes</taxon>
        <taxon>Ustilaginales</taxon>
        <taxon>Ustilaginaceae</taxon>
        <taxon>Ustilago</taxon>
    </lineage>
</organism>
<evidence type="ECO:0000313" key="3">
    <source>
        <dbReference type="EMBL" id="SPO28668.1"/>
    </source>
</evidence>
<feature type="compositionally biased region" description="Basic and acidic residues" evidence="1">
    <location>
        <begin position="135"/>
        <end position="148"/>
    </location>
</feature>
<dbReference type="OrthoDB" id="2556307at2759"/>
<dbReference type="Proteomes" id="UP000324022">
    <property type="component" value="Unassembled WGS sequence"/>
</dbReference>